<dbReference type="KEGG" id="msil:METEAL_42100"/>
<evidence type="ECO:0000313" key="3">
    <source>
        <dbReference type="EMBL" id="BDU75036.1"/>
    </source>
</evidence>
<name>A0AA48KAT5_9BACT</name>
<evidence type="ECO:0000256" key="1">
    <source>
        <dbReference type="SAM" id="MobiDB-lite"/>
    </source>
</evidence>
<accession>A0AA48KAT5</accession>
<sequence length="89" mass="9818">MEEPSERETPHGVDPDAWKAVVMGQASRDLVAPHPEPAEAPEDELEREALTDPAARFREEHDPQPTLWRVVVLVVVAVAALSVVFGLTR</sequence>
<dbReference type="RefSeq" id="WP_316413719.1">
    <property type="nucleotide sequence ID" value="NZ_AP027080.1"/>
</dbReference>
<feature type="transmembrane region" description="Helical" evidence="2">
    <location>
        <begin position="67"/>
        <end position="87"/>
    </location>
</feature>
<reference evidence="4" key="1">
    <citation type="journal article" date="2023" name="Int. J. Syst. Evol. Microbiol.">
        <title>Mesoterricola silvestris gen. nov., sp. nov., Mesoterricola sediminis sp. nov., Geothrix oryzae sp. nov., Geothrix edaphica sp. nov., Geothrix rubra sp. nov., and Geothrix limicola sp. nov., six novel members of Acidobacteriota isolated from soils.</title>
        <authorList>
            <person name="Itoh H."/>
            <person name="Sugisawa Y."/>
            <person name="Mise K."/>
            <person name="Xu Z."/>
            <person name="Kuniyasu M."/>
            <person name="Ushijima N."/>
            <person name="Kawano K."/>
            <person name="Kobayashi E."/>
            <person name="Shiratori Y."/>
            <person name="Masuda Y."/>
            <person name="Senoo K."/>
        </authorList>
    </citation>
    <scope>NUCLEOTIDE SEQUENCE [LARGE SCALE GENOMIC DNA]</scope>
    <source>
        <strain evidence="4">W79</strain>
    </source>
</reference>
<organism evidence="3 4">
    <name type="scientific">Mesoterricola silvestris</name>
    <dbReference type="NCBI Taxonomy" id="2927979"/>
    <lineage>
        <taxon>Bacteria</taxon>
        <taxon>Pseudomonadati</taxon>
        <taxon>Acidobacteriota</taxon>
        <taxon>Holophagae</taxon>
        <taxon>Holophagales</taxon>
        <taxon>Holophagaceae</taxon>
        <taxon>Mesoterricola</taxon>
    </lineage>
</organism>
<feature type="region of interest" description="Disordered" evidence="1">
    <location>
        <begin position="26"/>
        <end position="60"/>
    </location>
</feature>
<keyword evidence="2" id="KW-0812">Transmembrane</keyword>
<dbReference type="Proteomes" id="UP001238179">
    <property type="component" value="Chromosome"/>
</dbReference>
<proteinExistence type="predicted"/>
<evidence type="ECO:0000313" key="4">
    <source>
        <dbReference type="Proteomes" id="UP001238179"/>
    </source>
</evidence>
<keyword evidence="2" id="KW-0472">Membrane</keyword>
<gene>
    <name evidence="3" type="ORF">METEAL_42100</name>
</gene>
<evidence type="ECO:0000256" key="2">
    <source>
        <dbReference type="SAM" id="Phobius"/>
    </source>
</evidence>
<dbReference type="EMBL" id="AP027080">
    <property type="protein sequence ID" value="BDU75036.1"/>
    <property type="molecule type" value="Genomic_DNA"/>
</dbReference>
<keyword evidence="4" id="KW-1185">Reference proteome</keyword>
<feature type="compositionally biased region" description="Basic and acidic residues" evidence="1">
    <location>
        <begin position="47"/>
        <end position="60"/>
    </location>
</feature>
<keyword evidence="2" id="KW-1133">Transmembrane helix</keyword>
<protein>
    <submittedName>
        <fullName evidence="3">Uncharacterized protein</fullName>
    </submittedName>
</protein>
<dbReference type="AlphaFoldDB" id="A0AA48KAT5"/>